<dbReference type="RefSeq" id="WP_120643563.1">
    <property type="nucleotide sequence ID" value="NZ_RAWB01000101.1"/>
</dbReference>
<protein>
    <submittedName>
        <fullName evidence="2">DUF58 domain-containing protein</fullName>
    </submittedName>
</protein>
<keyword evidence="1" id="KW-0472">Membrane</keyword>
<feature type="transmembrane region" description="Helical" evidence="1">
    <location>
        <begin position="21"/>
        <end position="44"/>
    </location>
</feature>
<dbReference type="AlphaFoldDB" id="A0A3A8QD37"/>
<evidence type="ECO:0000313" key="2">
    <source>
        <dbReference type="EMBL" id="RKH61124.1"/>
    </source>
</evidence>
<gene>
    <name evidence="2" type="ORF">D7V93_12210</name>
</gene>
<dbReference type="EMBL" id="RAWB01000101">
    <property type="protein sequence ID" value="RKH61124.1"/>
    <property type="molecule type" value="Genomic_DNA"/>
</dbReference>
<keyword evidence="1" id="KW-0812">Transmembrane</keyword>
<comment type="caution">
    <text evidence="2">The sequence shown here is derived from an EMBL/GenBank/DDBJ whole genome shotgun (WGS) entry which is preliminary data.</text>
</comment>
<proteinExistence type="predicted"/>
<name>A0A3A8QD37_9BACT</name>
<dbReference type="PANTHER" id="PTHR34351:SF1">
    <property type="entry name" value="SLR1927 PROTEIN"/>
    <property type="match status" value="1"/>
</dbReference>
<dbReference type="PANTHER" id="PTHR34351">
    <property type="entry name" value="SLR1927 PROTEIN-RELATED"/>
    <property type="match status" value="1"/>
</dbReference>
<dbReference type="Proteomes" id="UP000272888">
    <property type="component" value="Unassembled WGS sequence"/>
</dbReference>
<evidence type="ECO:0000313" key="3">
    <source>
        <dbReference type="Proteomes" id="UP000272888"/>
    </source>
</evidence>
<evidence type="ECO:0000256" key="1">
    <source>
        <dbReference type="SAM" id="Phobius"/>
    </source>
</evidence>
<keyword evidence="1" id="KW-1133">Transmembrane helix</keyword>
<organism evidence="2 3">
    <name type="scientific">Corallococcus llansteffanensis</name>
    <dbReference type="NCBI Taxonomy" id="2316731"/>
    <lineage>
        <taxon>Bacteria</taxon>
        <taxon>Pseudomonadati</taxon>
        <taxon>Myxococcota</taxon>
        <taxon>Myxococcia</taxon>
        <taxon>Myxococcales</taxon>
        <taxon>Cystobacterineae</taxon>
        <taxon>Myxococcaceae</taxon>
        <taxon>Corallococcus</taxon>
    </lineage>
</organism>
<accession>A0A3A8QD37</accession>
<sequence>MKAPARPPFRARLRAWLRPPRTLSVTKVGRTYLVVTFGVGLGALNTGNNLLYLLLGLLLSMVVVSGVLSERCLRDLTVRRVGADAAFAREPFAYRWAVSRKAGHGFALTLGEDLSPLAGTGSLGHLPPGTELVVRADLAAPHRGPVRLSGVRVTTTWPLGLFAKTRVFSLEGTLLVYPRRGYACREPGAAESGPMGETGSPRHQDGTGDVAGLRELAPGEDARRIHWRKSAAAGRLLKVEREREERRTWKLALDAGLTGDALERRCEELAAQAHQLLDAGHEVGLKLPEHTLRPAAGAGQARRILQALAWVGFEDAAPGAKDGTAREAA</sequence>
<keyword evidence="3" id="KW-1185">Reference proteome</keyword>
<reference evidence="3" key="1">
    <citation type="submission" date="2018-09" db="EMBL/GenBank/DDBJ databases">
        <authorList>
            <person name="Livingstone P.G."/>
            <person name="Whitworth D.E."/>
        </authorList>
    </citation>
    <scope>NUCLEOTIDE SEQUENCE [LARGE SCALE GENOMIC DNA]</scope>
    <source>
        <strain evidence="3">CA051B</strain>
    </source>
</reference>